<organism evidence="2 3">
    <name type="scientific">Pseudohalioglobus sediminis</name>
    <dbReference type="NCBI Taxonomy" id="2606449"/>
    <lineage>
        <taxon>Bacteria</taxon>
        <taxon>Pseudomonadati</taxon>
        <taxon>Pseudomonadota</taxon>
        <taxon>Gammaproteobacteria</taxon>
        <taxon>Cellvibrionales</taxon>
        <taxon>Halieaceae</taxon>
        <taxon>Pseudohalioglobus</taxon>
    </lineage>
</organism>
<protein>
    <submittedName>
        <fullName evidence="2">AmmeMemoRadiSam system protein A</fullName>
    </submittedName>
</protein>
<proteinExistence type="predicted"/>
<dbReference type="InterPro" id="IPR036071">
    <property type="entry name" value="AMMECR1_dom_sf"/>
</dbReference>
<evidence type="ECO:0000259" key="1">
    <source>
        <dbReference type="PROSITE" id="PS51112"/>
    </source>
</evidence>
<dbReference type="InterPro" id="IPR027623">
    <property type="entry name" value="AmmeMemoSam_A"/>
</dbReference>
<gene>
    <name evidence="2" type="primary">amrA</name>
    <name evidence="2" type="ORF">F0M18_10535</name>
</gene>
<comment type="caution">
    <text evidence="2">The sequence shown here is derived from an EMBL/GenBank/DDBJ whole genome shotgun (WGS) entry which is preliminary data.</text>
</comment>
<dbReference type="RefSeq" id="WP_149611389.1">
    <property type="nucleotide sequence ID" value="NZ_VTUX01000004.1"/>
</dbReference>
<accession>A0A5B0WY53</accession>
<dbReference type="Proteomes" id="UP000323708">
    <property type="component" value="Unassembled WGS sequence"/>
</dbReference>
<dbReference type="Gene3D" id="3.30.700.20">
    <property type="entry name" value="Hypothetical protein ph0010, domain 1"/>
    <property type="match status" value="1"/>
</dbReference>
<name>A0A5B0WY53_9GAMM</name>
<keyword evidence="3" id="KW-1185">Reference proteome</keyword>
<dbReference type="InterPro" id="IPR002733">
    <property type="entry name" value="AMMECR1_domain"/>
</dbReference>
<dbReference type="AlphaFoldDB" id="A0A5B0WY53"/>
<evidence type="ECO:0000313" key="3">
    <source>
        <dbReference type="Proteomes" id="UP000323708"/>
    </source>
</evidence>
<dbReference type="PANTHER" id="PTHR13016:SF0">
    <property type="entry name" value="AMME SYNDROME CANDIDATE GENE 1 PROTEIN"/>
    <property type="match status" value="1"/>
</dbReference>
<dbReference type="InterPro" id="IPR027485">
    <property type="entry name" value="AMMECR1_N"/>
</dbReference>
<dbReference type="SUPFAM" id="SSF143447">
    <property type="entry name" value="AMMECR1-like"/>
    <property type="match status" value="1"/>
</dbReference>
<dbReference type="PANTHER" id="PTHR13016">
    <property type="entry name" value="AMMECR1 HOMOLOG"/>
    <property type="match status" value="1"/>
</dbReference>
<sequence>MAPSACIDLRPGERVHLLGVARASIESGLHQGRALSIDDADITATLAARLGVFVTLTRQCALRGCIGSLESAEPLPRSVADSAYGAAFRDPRFPRLEAAELGEIRIEISVLSAMVPVRAASREALLAQLAPAADGLLLKDGAHRSTFLPKVWEQLPEPAHFLEQLMIKAGLPANHWSSGLRFYRYGATCFSETFADTPA</sequence>
<dbReference type="NCBIfam" id="TIGR00296">
    <property type="entry name" value="TIGR00296 family protein"/>
    <property type="match status" value="1"/>
</dbReference>
<evidence type="ECO:0000313" key="2">
    <source>
        <dbReference type="EMBL" id="KAA1191953.1"/>
    </source>
</evidence>
<dbReference type="Gene3D" id="3.30.1490.150">
    <property type="entry name" value="Hypothetical protein ph0010, domain 2"/>
    <property type="match status" value="1"/>
</dbReference>
<reference evidence="2 3" key="1">
    <citation type="submission" date="2019-09" db="EMBL/GenBank/DDBJ databases">
        <authorList>
            <person name="Chen X.-Y."/>
        </authorList>
    </citation>
    <scope>NUCLEOTIDE SEQUENCE [LARGE SCALE GENOMIC DNA]</scope>
    <source>
        <strain evidence="2 3">NY5</strain>
    </source>
</reference>
<dbReference type="NCBIfam" id="TIGR04335">
    <property type="entry name" value="AmmeMemoSam_A"/>
    <property type="match status" value="1"/>
</dbReference>
<dbReference type="PROSITE" id="PS51112">
    <property type="entry name" value="AMMECR1"/>
    <property type="match status" value="1"/>
</dbReference>
<feature type="domain" description="AMMECR1" evidence="1">
    <location>
        <begin position="12"/>
        <end position="199"/>
    </location>
</feature>
<dbReference type="EMBL" id="VTUX01000004">
    <property type="protein sequence ID" value="KAA1191953.1"/>
    <property type="molecule type" value="Genomic_DNA"/>
</dbReference>
<dbReference type="InterPro" id="IPR023473">
    <property type="entry name" value="AMMECR1"/>
</dbReference>
<dbReference type="Pfam" id="PF01871">
    <property type="entry name" value="AMMECR1"/>
    <property type="match status" value="1"/>
</dbReference>